<evidence type="ECO:0000256" key="2">
    <source>
        <dbReference type="SAM" id="SignalP"/>
    </source>
</evidence>
<feature type="signal peptide" evidence="2">
    <location>
        <begin position="1"/>
        <end position="26"/>
    </location>
</feature>
<evidence type="ECO:0000313" key="3">
    <source>
        <dbReference type="EMBL" id="CCH31972.1"/>
    </source>
</evidence>
<dbReference type="AlphaFoldDB" id="K0K302"/>
<keyword evidence="1" id="KW-0472">Membrane</keyword>
<evidence type="ECO:0000256" key="1">
    <source>
        <dbReference type="SAM" id="Phobius"/>
    </source>
</evidence>
<keyword evidence="4" id="KW-1185">Reference proteome</keyword>
<dbReference type="PATRIC" id="fig|1179773.3.peg.4702"/>
<dbReference type="eggNOG" id="ENOG502ZAM6">
    <property type="taxonomic scope" value="Bacteria"/>
</dbReference>
<keyword evidence="1" id="KW-1133">Transmembrane helix</keyword>
<gene>
    <name evidence="3" type="ordered locus">BN6_46930</name>
</gene>
<dbReference type="STRING" id="1179773.BN6_46930"/>
<feature type="chain" id="PRO_5003834039" evidence="2">
    <location>
        <begin position="27"/>
        <end position="295"/>
    </location>
</feature>
<dbReference type="EMBL" id="HE804045">
    <property type="protein sequence ID" value="CCH31972.1"/>
    <property type="molecule type" value="Genomic_DNA"/>
</dbReference>
<organism evidence="3 4">
    <name type="scientific">Saccharothrix espanaensis (strain ATCC 51144 / DSM 44229 / JCM 9112 / NBRC 15066 / NRRL 15764)</name>
    <dbReference type="NCBI Taxonomy" id="1179773"/>
    <lineage>
        <taxon>Bacteria</taxon>
        <taxon>Bacillati</taxon>
        <taxon>Actinomycetota</taxon>
        <taxon>Actinomycetes</taxon>
        <taxon>Pseudonocardiales</taxon>
        <taxon>Pseudonocardiaceae</taxon>
        <taxon>Saccharothrix</taxon>
    </lineage>
</organism>
<dbReference type="KEGG" id="sesp:BN6_46930"/>
<evidence type="ECO:0000313" key="4">
    <source>
        <dbReference type="Proteomes" id="UP000006281"/>
    </source>
</evidence>
<feature type="transmembrane region" description="Helical" evidence="1">
    <location>
        <begin position="42"/>
        <end position="63"/>
    </location>
</feature>
<dbReference type="HOGENOM" id="CLU_074091_0_0_11"/>
<name>K0K302_SACES</name>
<keyword evidence="1" id="KW-0812">Transmembrane</keyword>
<accession>K0K302</accession>
<sequence length="295" mass="30730">MHPVRIVVGLATVVATCAALVGGASAQPPSGIGWQRIGEGITAGVSGVAVTGVVPGAFSALVVRDNKNPGENRLARAELRRGRVVAVRPVRWDGPEPVDLEAIEQYPSGAGDEFLAVDSLGNGFHLRVRDLRATVLRTFHLPAGQAGDNYESFALTRSGSGFVALWADRGQDERPATLYSAPLDLAGLTFGPTAAATVRVPFPVEHVRHISDIHITGAGVVLASSAADPGDDGPFDSALYDLGRVTAGKVVLRAAPETRGAFIGHKVEAVDCLSPRCEYPVLGTDDESAGGSLWI</sequence>
<protein>
    <submittedName>
        <fullName evidence="3">Putative secreted protein</fullName>
    </submittedName>
</protein>
<dbReference type="Proteomes" id="UP000006281">
    <property type="component" value="Chromosome"/>
</dbReference>
<keyword evidence="2" id="KW-0732">Signal</keyword>
<reference evidence="3 4" key="1">
    <citation type="journal article" date="2012" name="BMC Genomics">
        <title>Complete genome sequence of Saccharothrix espanaensis DSM 44229T and comparison to the other completely sequenced Pseudonocardiaceae.</title>
        <authorList>
            <person name="Strobel T."/>
            <person name="Al-Dilaimi A."/>
            <person name="Blom J."/>
            <person name="Gessner A."/>
            <person name="Kalinowski J."/>
            <person name="Luzhetska M."/>
            <person name="Puhler A."/>
            <person name="Szczepanowski R."/>
            <person name="Bechthold A."/>
            <person name="Ruckert C."/>
        </authorList>
    </citation>
    <scope>NUCLEOTIDE SEQUENCE [LARGE SCALE GENOMIC DNA]</scope>
    <source>
        <strain evidence="4">ATCC 51144 / DSM 44229 / JCM 9112 / NBRC 15066 / NRRL 15764</strain>
    </source>
</reference>
<proteinExistence type="predicted"/>